<sequence>MLLLLDAYRKIQVFDLGTPRRAAWYQQNIKKRNYFQLGDEEEKQTIEQTLMKTTKSSGGLIRGRGITERVLTLWTLGMIHLHNICEEVEKYYNITSVTSEQHVDMRPSCIVGGNEDVEMLIR</sequence>
<dbReference type="OrthoDB" id="7192102at2759"/>
<dbReference type="AlphaFoldDB" id="A0A4Y2N3V4"/>
<reference evidence="1 2" key="1">
    <citation type="journal article" date="2019" name="Sci. Rep.">
        <title>Orb-weaving spider Araneus ventricosus genome elucidates the spidroin gene catalogue.</title>
        <authorList>
            <person name="Kono N."/>
            <person name="Nakamura H."/>
            <person name="Ohtoshi R."/>
            <person name="Moran D.A.P."/>
            <person name="Shinohara A."/>
            <person name="Yoshida Y."/>
            <person name="Fujiwara M."/>
            <person name="Mori M."/>
            <person name="Tomita M."/>
            <person name="Arakawa K."/>
        </authorList>
    </citation>
    <scope>NUCLEOTIDE SEQUENCE [LARGE SCALE GENOMIC DNA]</scope>
</reference>
<comment type="caution">
    <text evidence="1">The sequence shown here is derived from an EMBL/GenBank/DDBJ whole genome shotgun (WGS) entry which is preliminary data.</text>
</comment>
<dbReference type="Proteomes" id="UP000499080">
    <property type="component" value="Unassembled WGS sequence"/>
</dbReference>
<name>A0A4Y2N3V4_ARAVE</name>
<proteinExistence type="predicted"/>
<evidence type="ECO:0000313" key="2">
    <source>
        <dbReference type="Proteomes" id="UP000499080"/>
    </source>
</evidence>
<accession>A0A4Y2N3V4</accession>
<dbReference type="EMBL" id="BGPR01008358">
    <property type="protein sequence ID" value="GBN33280.1"/>
    <property type="molecule type" value="Genomic_DNA"/>
</dbReference>
<evidence type="ECO:0000313" key="1">
    <source>
        <dbReference type="EMBL" id="GBN33280.1"/>
    </source>
</evidence>
<organism evidence="1 2">
    <name type="scientific">Araneus ventricosus</name>
    <name type="common">Orbweaver spider</name>
    <name type="synonym">Epeira ventricosa</name>
    <dbReference type="NCBI Taxonomy" id="182803"/>
    <lineage>
        <taxon>Eukaryota</taxon>
        <taxon>Metazoa</taxon>
        <taxon>Ecdysozoa</taxon>
        <taxon>Arthropoda</taxon>
        <taxon>Chelicerata</taxon>
        <taxon>Arachnida</taxon>
        <taxon>Araneae</taxon>
        <taxon>Araneomorphae</taxon>
        <taxon>Entelegynae</taxon>
        <taxon>Araneoidea</taxon>
        <taxon>Araneidae</taxon>
        <taxon>Araneus</taxon>
    </lineage>
</organism>
<protein>
    <submittedName>
        <fullName evidence="1">Uncharacterized protein</fullName>
    </submittedName>
</protein>
<gene>
    <name evidence="1" type="ORF">AVEN_124211_1</name>
</gene>
<keyword evidence="2" id="KW-1185">Reference proteome</keyword>